<comment type="caution">
    <text evidence="1">The sequence shown here is derived from an EMBL/GenBank/DDBJ whole genome shotgun (WGS) entry which is preliminary data.</text>
</comment>
<dbReference type="Proteomes" id="UP000230233">
    <property type="component" value="Chromosome I"/>
</dbReference>
<protein>
    <submittedName>
        <fullName evidence="1">Uncharacterized protein</fullName>
    </submittedName>
</protein>
<reference evidence="2" key="1">
    <citation type="submission" date="2017-10" db="EMBL/GenBank/DDBJ databases">
        <title>Rapid genome shrinkage in a self-fertile nematode reveals novel sperm competition proteins.</title>
        <authorList>
            <person name="Yin D."/>
            <person name="Schwarz E.M."/>
            <person name="Thomas C.G."/>
            <person name="Felde R.L."/>
            <person name="Korf I.F."/>
            <person name="Cutter A.D."/>
            <person name="Schartner C.M."/>
            <person name="Ralston E.J."/>
            <person name="Meyer B.J."/>
            <person name="Haag E.S."/>
        </authorList>
    </citation>
    <scope>NUCLEOTIDE SEQUENCE [LARGE SCALE GENOMIC DNA]</scope>
    <source>
        <strain evidence="2">JU1422</strain>
    </source>
</reference>
<proteinExistence type="predicted"/>
<evidence type="ECO:0000313" key="2">
    <source>
        <dbReference type="Proteomes" id="UP000230233"/>
    </source>
</evidence>
<keyword evidence="2" id="KW-1185">Reference proteome</keyword>
<accession>A0A2G5VIC7</accession>
<dbReference type="AlphaFoldDB" id="A0A2G5VIC7"/>
<sequence length="133" mass="14914">MDSDEEILSTYSSLTVTSRSATTISTRDSASNAVPAVVDQNDEEVFEDASSDISILTKRVVSSIRLDRTKLRKAVHQDLCTHTQKIYEPLFLRKCEVQRARQGSAPPNIIPIQNVEIMESQKVKCQLKFDNVS</sequence>
<evidence type="ECO:0000313" key="1">
    <source>
        <dbReference type="EMBL" id="PIC51487.1"/>
    </source>
</evidence>
<gene>
    <name evidence="1" type="primary">Cnig_chr_I.g1982</name>
    <name evidence="1" type="ORF">B9Z55_001982</name>
</gene>
<name>A0A2G5VIC7_9PELO</name>
<dbReference type="EMBL" id="PDUG01000001">
    <property type="protein sequence ID" value="PIC51487.1"/>
    <property type="molecule type" value="Genomic_DNA"/>
</dbReference>
<organism evidence="1 2">
    <name type="scientific">Caenorhabditis nigoni</name>
    <dbReference type="NCBI Taxonomy" id="1611254"/>
    <lineage>
        <taxon>Eukaryota</taxon>
        <taxon>Metazoa</taxon>
        <taxon>Ecdysozoa</taxon>
        <taxon>Nematoda</taxon>
        <taxon>Chromadorea</taxon>
        <taxon>Rhabditida</taxon>
        <taxon>Rhabditina</taxon>
        <taxon>Rhabditomorpha</taxon>
        <taxon>Rhabditoidea</taxon>
        <taxon>Rhabditidae</taxon>
        <taxon>Peloderinae</taxon>
        <taxon>Caenorhabditis</taxon>
    </lineage>
</organism>